<protein>
    <submittedName>
        <fullName evidence="3">Gamma-glutamyltranspeptidase 1</fullName>
    </submittedName>
</protein>
<organism evidence="3 4">
    <name type="scientific">Stegodyphus mimosarum</name>
    <name type="common">African social velvet spider</name>
    <dbReference type="NCBI Taxonomy" id="407821"/>
    <lineage>
        <taxon>Eukaryota</taxon>
        <taxon>Metazoa</taxon>
        <taxon>Ecdysozoa</taxon>
        <taxon>Arthropoda</taxon>
        <taxon>Chelicerata</taxon>
        <taxon>Arachnida</taxon>
        <taxon>Araneae</taxon>
        <taxon>Araneomorphae</taxon>
        <taxon>Entelegynae</taxon>
        <taxon>Eresoidea</taxon>
        <taxon>Eresidae</taxon>
        <taxon>Stegodyphus</taxon>
    </lineage>
</organism>
<dbReference type="STRING" id="407821.A0A087UKU4"/>
<dbReference type="Gene3D" id="3.60.20.40">
    <property type="match status" value="1"/>
</dbReference>
<feature type="non-terminal residue" evidence="3">
    <location>
        <position position="165"/>
    </location>
</feature>
<dbReference type="OMA" id="HEIRAMD"/>
<dbReference type="EMBL" id="KK120291">
    <property type="protein sequence ID" value="KFM77983.1"/>
    <property type="molecule type" value="Genomic_DNA"/>
</dbReference>
<proteinExistence type="predicted"/>
<dbReference type="GO" id="GO:0006751">
    <property type="term" value="P:glutathione catabolic process"/>
    <property type="evidence" value="ECO:0007669"/>
    <property type="project" value="InterPro"/>
</dbReference>
<dbReference type="FunFam" id="3.60.20.40:FF:000001">
    <property type="entry name" value="Gamma-glutamyltranspeptidase 1"/>
    <property type="match status" value="1"/>
</dbReference>
<gene>
    <name evidence="3" type="ORF">X975_00266</name>
</gene>
<dbReference type="OrthoDB" id="1081007at2759"/>
<dbReference type="PANTHER" id="PTHR11686">
    <property type="entry name" value="GAMMA GLUTAMYL TRANSPEPTIDASE"/>
    <property type="match status" value="1"/>
</dbReference>
<dbReference type="SUPFAM" id="SSF56235">
    <property type="entry name" value="N-terminal nucleophile aminohydrolases (Ntn hydrolases)"/>
    <property type="match status" value="1"/>
</dbReference>
<dbReference type="InterPro" id="IPR029055">
    <property type="entry name" value="Ntn_hydrolases_N"/>
</dbReference>
<dbReference type="AlphaFoldDB" id="A0A087UKU4"/>
<keyword evidence="4" id="KW-1185">Reference proteome</keyword>
<evidence type="ECO:0000313" key="3">
    <source>
        <dbReference type="EMBL" id="KFM77983.1"/>
    </source>
</evidence>
<dbReference type="GO" id="GO:0036374">
    <property type="term" value="F:glutathione hydrolase activity"/>
    <property type="evidence" value="ECO:0007669"/>
    <property type="project" value="InterPro"/>
</dbReference>
<evidence type="ECO:0000256" key="2">
    <source>
        <dbReference type="PIRSR" id="PIRSR600101-2"/>
    </source>
</evidence>
<keyword evidence="1" id="KW-1199">Hemostasis impairing toxin</keyword>
<dbReference type="InterPro" id="IPR043137">
    <property type="entry name" value="GGT_ssub_C"/>
</dbReference>
<keyword evidence="1" id="KW-1202">Platelet aggregation activating toxin</keyword>
<dbReference type="Proteomes" id="UP000054359">
    <property type="component" value="Unassembled WGS sequence"/>
</dbReference>
<dbReference type="PANTHER" id="PTHR11686:SF9">
    <property type="entry name" value="RE13973P"/>
    <property type="match status" value="1"/>
</dbReference>
<dbReference type="GO" id="GO:0005886">
    <property type="term" value="C:plasma membrane"/>
    <property type="evidence" value="ECO:0007669"/>
    <property type="project" value="TreeGrafter"/>
</dbReference>
<keyword evidence="1" id="KW-0800">Toxin</keyword>
<dbReference type="PRINTS" id="PR01210">
    <property type="entry name" value="GGTRANSPTASE"/>
</dbReference>
<evidence type="ECO:0000256" key="1">
    <source>
        <dbReference type="ARBA" id="ARBA00084097"/>
    </source>
</evidence>
<feature type="binding site" evidence="2">
    <location>
        <position position="68"/>
    </location>
    <ligand>
        <name>L-glutamate</name>
        <dbReference type="ChEBI" id="CHEBI:29985"/>
    </ligand>
</feature>
<feature type="binding site" evidence="2">
    <location>
        <begin position="45"/>
        <end position="46"/>
    </location>
    <ligand>
        <name>L-glutamate</name>
        <dbReference type="ChEBI" id="CHEBI:29985"/>
    </ligand>
</feature>
<reference evidence="3 4" key="1">
    <citation type="submission" date="2013-11" db="EMBL/GenBank/DDBJ databases">
        <title>Genome sequencing of Stegodyphus mimosarum.</title>
        <authorList>
            <person name="Bechsgaard J."/>
        </authorList>
    </citation>
    <scope>NUCLEOTIDE SEQUENCE [LARGE SCALE GENOMIC DNA]</scope>
</reference>
<name>A0A087UKU4_STEMI</name>
<dbReference type="InterPro" id="IPR000101">
    <property type="entry name" value="GGT_peptidase"/>
</dbReference>
<evidence type="ECO:0000313" key="4">
    <source>
        <dbReference type="Proteomes" id="UP000054359"/>
    </source>
</evidence>
<accession>A0A087UKU4</accession>
<sequence>MVMSPSTGILLNNQMDDFSSPNITNYFDVPPGNKNFIRPGKRPMSSMSPSIIVDSNGDIRLTLGGIGGTQITTSVAQTILRNLWLGDDIKKSIDGPRLHHQLFPNYIKHENLFPQDLLEELRKKGHEIRAMDKSMVGTVMGIAREEDGYLYANADYRKGGDVDGF</sequence>
<dbReference type="Pfam" id="PF01019">
    <property type="entry name" value="G_glu_transpept"/>
    <property type="match status" value="1"/>
</dbReference>
<feature type="binding site" evidence="2">
    <location>
        <position position="17"/>
    </location>
    <ligand>
        <name>L-glutamate</name>
        <dbReference type="ChEBI" id="CHEBI:29985"/>
    </ligand>
</feature>